<keyword evidence="2" id="KW-0732">Signal</keyword>
<feature type="region of interest" description="Disordered" evidence="1">
    <location>
        <begin position="260"/>
        <end position="284"/>
    </location>
</feature>
<evidence type="ECO:0000313" key="3">
    <source>
        <dbReference type="EMBL" id="GAA2281520.1"/>
    </source>
</evidence>
<feature type="signal peptide" evidence="2">
    <location>
        <begin position="1"/>
        <end position="25"/>
    </location>
</feature>
<sequence>MGRMVSITQKLITAAAVTTLLSAFAATEARAAAPAKAGPPHTAKIHHVSAEEKAWARGEHKADPPRSAATAHVTPAPRQNQMSAQFVKSVNPAEVLNDVINLFRNISGKQYIEGINEVLDQVRYDSDGQDAAVVFYLGEDHGTWDDSGAAYNTIDINGYKYGVLVFPQNHGGFWYYYGYGQGGQTSTYWGSSSAPAPSSTGRDPNFNNKSVDFVSYNRPGSVWGTPGDHGASSNGQRGNLPDGSWITIINRATYRAVDSAQGQSGDGNKIQSWGQHDPNEASQGWRLDHKSGYNYALTSRLHDGQVLNLNGNDNRSVQMYHYDGSGNSQWGFEDAGDGWSKIHSTADWTKCLNDNGSGNQLTAEPCSWNLNTQIWGTYAY</sequence>
<gene>
    <name evidence="3" type="ORF">GCM10010430_79450</name>
</gene>
<dbReference type="InterPro" id="IPR035992">
    <property type="entry name" value="Ricin_B-like_lectins"/>
</dbReference>
<name>A0ABN3F1I7_9ACTN</name>
<dbReference type="EMBL" id="BAAATR010000087">
    <property type="protein sequence ID" value="GAA2281520.1"/>
    <property type="molecule type" value="Genomic_DNA"/>
</dbReference>
<feature type="region of interest" description="Disordered" evidence="1">
    <location>
        <begin position="35"/>
        <end position="78"/>
    </location>
</feature>
<accession>A0ABN3F1I7</accession>
<organism evidence="3 4">
    <name type="scientific">Kitasatospora cystarginea</name>
    <dbReference type="NCBI Taxonomy" id="58350"/>
    <lineage>
        <taxon>Bacteria</taxon>
        <taxon>Bacillati</taxon>
        <taxon>Actinomycetota</taxon>
        <taxon>Actinomycetes</taxon>
        <taxon>Kitasatosporales</taxon>
        <taxon>Streptomycetaceae</taxon>
        <taxon>Kitasatospora</taxon>
    </lineage>
</organism>
<feature type="chain" id="PRO_5046807489" description="Ricin B lectin domain-containing protein" evidence="2">
    <location>
        <begin position="26"/>
        <end position="380"/>
    </location>
</feature>
<dbReference type="Gene3D" id="2.80.10.50">
    <property type="match status" value="1"/>
</dbReference>
<feature type="compositionally biased region" description="Basic and acidic residues" evidence="1">
    <location>
        <begin position="48"/>
        <end position="64"/>
    </location>
</feature>
<reference evidence="3 4" key="1">
    <citation type="journal article" date="2019" name="Int. J. Syst. Evol. Microbiol.">
        <title>The Global Catalogue of Microorganisms (GCM) 10K type strain sequencing project: providing services to taxonomists for standard genome sequencing and annotation.</title>
        <authorList>
            <consortium name="The Broad Institute Genomics Platform"/>
            <consortium name="The Broad Institute Genome Sequencing Center for Infectious Disease"/>
            <person name="Wu L."/>
            <person name="Ma J."/>
        </authorList>
    </citation>
    <scope>NUCLEOTIDE SEQUENCE [LARGE SCALE GENOMIC DNA]</scope>
    <source>
        <strain evidence="3 4">JCM 7356</strain>
    </source>
</reference>
<comment type="caution">
    <text evidence="3">The sequence shown here is derived from an EMBL/GenBank/DDBJ whole genome shotgun (WGS) entry which is preliminary data.</text>
</comment>
<dbReference type="PROSITE" id="PS50231">
    <property type="entry name" value="RICIN_B_LECTIN"/>
    <property type="match status" value="1"/>
</dbReference>
<protein>
    <recommendedName>
        <fullName evidence="5">Ricin B lectin domain-containing protein</fullName>
    </recommendedName>
</protein>
<evidence type="ECO:0000256" key="1">
    <source>
        <dbReference type="SAM" id="MobiDB-lite"/>
    </source>
</evidence>
<evidence type="ECO:0000256" key="2">
    <source>
        <dbReference type="SAM" id="SignalP"/>
    </source>
</evidence>
<keyword evidence="4" id="KW-1185">Reference proteome</keyword>
<evidence type="ECO:0000313" key="4">
    <source>
        <dbReference type="Proteomes" id="UP001500305"/>
    </source>
</evidence>
<dbReference type="Proteomes" id="UP001500305">
    <property type="component" value="Unassembled WGS sequence"/>
</dbReference>
<evidence type="ECO:0008006" key="5">
    <source>
        <dbReference type="Google" id="ProtNLM"/>
    </source>
</evidence>
<dbReference type="CDD" id="cd00161">
    <property type="entry name" value="beta-trefoil_Ricin-like"/>
    <property type="match status" value="1"/>
</dbReference>
<dbReference type="SUPFAM" id="SSF50370">
    <property type="entry name" value="Ricin B-like lectins"/>
    <property type="match status" value="1"/>
</dbReference>
<proteinExistence type="predicted"/>